<gene>
    <name evidence="1" type="ORF">PV327_007888</name>
</gene>
<dbReference type="Proteomes" id="UP001168972">
    <property type="component" value="Unassembled WGS sequence"/>
</dbReference>
<keyword evidence="2" id="KW-1185">Reference proteome</keyword>
<dbReference type="EMBL" id="JAQQBR010000004">
    <property type="protein sequence ID" value="KAK0179063.1"/>
    <property type="molecule type" value="Genomic_DNA"/>
</dbReference>
<protein>
    <submittedName>
        <fullName evidence="1">Uncharacterized protein</fullName>
    </submittedName>
</protein>
<reference evidence="1" key="1">
    <citation type="journal article" date="2023" name="bioRxiv">
        <title>Scaffold-level genome assemblies of two parasitoid biocontrol wasps reveal the parthenogenesis mechanism and an associated novel virus.</title>
        <authorList>
            <person name="Inwood S."/>
            <person name="Skelly J."/>
            <person name="Guhlin J."/>
            <person name="Harrop T."/>
            <person name="Goldson S."/>
            <person name="Dearden P."/>
        </authorList>
    </citation>
    <scope>NUCLEOTIDE SEQUENCE</scope>
    <source>
        <strain evidence="1">Lincoln</strain>
        <tissue evidence="1">Whole body</tissue>
    </source>
</reference>
<accession>A0AA39KYY7</accession>
<proteinExistence type="predicted"/>
<organism evidence="1 2">
    <name type="scientific">Microctonus hyperodae</name>
    <name type="common">Parasitoid wasp</name>
    <dbReference type="NCBI Taxonomy" id="165561"/>
    <lineage>
        <taxon>Eukaryota</taxon>
        <taxon>Metazoa</taxon>
        <taxon>Ecdysozoa</taxon>
        <taxon>Arthropoda</taxon>
        <taxon>Hexapoda</taxon>
        <taxon>Insecta</taxon>
        <taxon>Pterygota</taxon>
        <taxon>Neoptera</taxon>
        <taxon>Endopterygota</taxon>
        <taxon>Hymenoptera</taxon>
        <taxon>Apocrita</taxon>
        <taxon>Ichneumonoidea</taxon>
        <taxon>Braconidae</taxon>
        <taxon>Euphorinae</taxon>
        <taxon>Microctonus</taxon>
    </lineage>
</organism>
<comment type="caution">
    <text evidence="1">The sequence shown here is derived from an EMBL/GenBank/DDBJ whole genome shotgun (WGS) entry which is preliminary data.</text>
</comment>
<sequence length="124" mass="13924">MEANLSGFLCLACFSGYSQGEIDRGSLPLEGTHTRQLLWASSHGPLPLAWLLGRKCCRCMDNCERQRKIFHGTFFYMPALYVTEAILSCDTQLGLGLLPNNIRARVDNTTALVDVKMPKNYRPK</sequence>
<evidence type="ECO:0000313" key="1">
    <source>
        <dbReference type="EMBL" id="KAK0179063.1"/>
    </source>
</evidence>
<reference evidence="1" key="2">
    <citation type="submission" date="2023-03" db="EMBL/GenBank/DDBJ databases">
        <authorList>
            <person name="Inwood S.N."/>
            <person name="Skelly J.G."/>
            <person name="Guhlin J."/>
            <person name="Harrop T.W.R."/>
            <person name="Goldson S.G."/>
            <person name="Dearden P.K."/>
        </authorList>
    </citation>
    <scope>NUCLEOTIDE SEQUENCE</scope>
    <source>
        <strain evidence="1">Lincoln</strain>
        <tissue evidence="1">Whole body</tissue>
    </source>
</reference>
<name>A0AA39KYY7_MICHY</name>
<dbReference type="AlphaFoldDB" id="A0AA39KYY7"/>
<evidence type="ECO:0000313" key="2">
    <source>
        <dbReference type="Proteomes" id="UP001168972"/>
    </source>
</evidence>